<accession>A0A081C5B8</accession>
<evidence type="ECO:0000313" key="2">
    <source>
        <dbReference type="Proteomes" id="UP000030661"/>
    </source>
</evidence>
<sequence>MRNPFLDIEEGGIVMVELSVEDKSKGKRIITQFFRTMPAVQKSLMAVFERDGYEGVARIQGVLYPDNAPDINSVDTLRKGLSMILQHIYGMPVEDKEGYFQEILKCRTPAQVVRKEKETLIQYFYQDFSEVKQYLLDKLVEEQEYRFVNKLNRIFFTEGEEITDMRGFKNQIRNLKDAIAERIDSGTSQAALIEEFKQYQQELETETEQQSFLEPQIDDTSLSGDEIEKRQIILNTLNEPKYQDLRNLLLEKTLVDSQFATFQRYLDNILPPSSRLVTNDLHTFSEGVKKVKEFRDNLERELLA</sequence>
<dbReference type="AlphaFoldDB" id="A0A081C5B8"/>
<dbReference type="Proteomes" id="UP000030661">
    <property type="component" value="Unassembled WGS sequence"/>
</dbReference>
<dbReference type="HOGENOM" id="CLU_945458_0_0_0"/>
<gene>
    <name evidence="1" type="ORF">U27_06758</name>
</gene>
<dbReference type="EMBL" id="DF820470">
    <property type="protein sequence ID" value="GAK59773.1"/>
    <property type="molecule type" value="Genomic_DNA"/>
</dbReference>
<evidence type="ECO:0000313" key="1">
    <source>
        <dbReference type="EMBL" id="GAK59773.1"/>
    </source>
</evidence>
<proteinExistence type="predicted"/>
<reference evidence="1" key="1">
    <citation type="journal article" date="2015" name="PeerJ">
        <title>First genomic representation of candidate bacterial phylum KSB3 points to enhanced environmental sensing as a trigger of wastewater bulking.</title>
        <authorList>
            <person name="Sekiguchi Y."/>
            <person name="Ohashi A."/>
            <person name="Parks D.H."/>
            <person name="Yamauchi T."/>
            <person name="Tyson G.W."/>
            <person name="Hugenholtz P."/>
        </authorList>
    </citation>
    <scope>NUCLEOTIDE SEQUENCE [LARGE SCALE GENOMIC DNA]</scope>
</reference>
<dbReference type="STRING" id="1499967.U27_06758"/>
<organism evidence="1">
    <name type="scientific">Vecturithrix granuli</name>
    <dbReference type="NCBI Taxonomy" id="1499967"/>
    <lineage>
        <taxon>Bacteria</taxon>
        <taxon>Candidatus Moduliflexota</taxon>
        <taxon>Candidatus Vecturitrichia</taxon>
        <taxon>Candidatus Vecturitrichales</taxon>
        <taxon>Candidatus Vecturitrichaceae</taxon>
        <taxon>Candidatus Vecturithrix</taxon>
    </lineage>
</organism>
<keyword evidence="2" id="KW-1185">Reference proteome</keyword>
<protein>
    <submittedName>
        <fullName evidence="1">Uncharacterized protein</fullName>
    </submittedName>
</protein>
<name>A0A081C5B8_VECG1</name>